<proteinExistence type="predicted"/>
<feature type="transmembrane region" description="Helical" evidence="1">
    <location>
        <begin position="724"/>
        <end position="751"/>
    </location>
</feature>
<keyword evidence="1" id="KW-1133">Transmembrane helix</keyword>
<evidence type="ECO:0000256" key="2">
    <source>
        <dbReference type="SAM" id="SignalP"/>
    </source>
</evidence>
<evidence type="ECO:0000313" key="4">
    <source>
        <dbReference type="Proteomes" id="UP000250572"/>
    </source>
</evidence>
<keyword evidence="2" id="KW-0732">Signal</keyword>
<evidence type="ECO:0000256" key="1">
    <source>
        <dbReference type="SAM" id="Phobius"/>
    </source>
</evidence>
<dbReference type="AlphaFoldDB" id="A0A315V4Q7"/>
<dbReference type="Proteomes" id="UP000250572">
    <property type="component" value="Unassembled WGS sequence"/>
</dbReference>
<feature type="transmembrane region" description="Helical" evidence="1">
    <location>
        <begin position="686"/>
        <end position="712"/>
    </location>
</feature>
<accession>A0A315V4Q7</accession>
<feature type="transmembrane region" description="Helical" evidence="1">
    <location>
        <begin position="828"/>
        <end position="846"/>
    </location>
</feature>
<evidence type="ECO:0008006" key="5">
    <source>
        <dbReference type="Google" id="ProtNLM"/>
    </source>
</evidence>
<reference evidence="3 4" key="1">
    <citation type="journal article" date="2018" name="G3 (Bethesda)">
        <title>A High-Quality Reference Genome for the Invasive Mosquitofish Gambusia affinis Using a Chicago Library.</title>
        <authorList>
            <person name="Hoffberg S.L."/>
            <person name="Troendle N.J."/>
            <person name="Glenn T.C."/>
            <person name="Mahmud O."/>
            <person name="Louha S."/>
            <person name="Chalopin D."/>
            <person name="Bennetzen J.L."/>
            <person name="Mauricio R."/>
        </authorList>
    </citation>
    <scope>NUCLEOTIDE SEQUENCE [LARGE SCALE GENOMIC DNA]</scope>
    <source>
        <strain evidence="3">NE01/NJP1002.9</strain>
        <tissue evidence="3">Muscle</tissue>
    </source>
</reference>
<organism evidence="3 4">
    <name type="scientific">Gambusia affinis</name>
    <name type="common">Western mosquitofish</name>
    <name type="synonym">Heterandria affinis</name>
    <dbReference type="NCBI Taxonomy" id="33528"/>
    <lineage>
        <taxon>Eukaryota</taxon>
        <taxon>Metazoa</taxon>
        <taxon>Chordata</taxon>
        <taxon>Craniata</taxon>
        <taxon>Vertebrata</taxon>
        <taxon>Euteleostomi</taxon>
        <taxon>Actinopterygii</taxon>
        <taxon>Neopterygii</taxon>
        <taxon>Teleostei</taxon>
        <taxon>Neoteleostei</taxon>
        <taxon>Acanthomorphata</taxon>
        <taxon>Ovalentaria</taxon>
        <taxon>Atherinomorphae</taxon>
        <taxon>Cyprinodontiformes</taxon>
        <taxon>Poeciliidae</taxon>
        <taxon>Poeciliinae</taxon>
        <taxon>Gambusia</taxon>
    </lineage>
</organism>
<dbReference type="EMBL" id="NHOQ01002911">
    <property type="protein sequence ID" value="PWA13893.1"/>
    <property type="molecule type" value="Genomic_DNA"/>
</dbReference>
<keyword evidence="4" id="KW-1185">Reference proteome</keyword>
<feature type="chain" id="PRO_5016403511" description="ZP domain-containing protein" evidence="2">
    <location>
        <begin position="18"/>
        <end position="912"/>
    </location>
</feature>
<keyword evidence="1" id="KW-0472">Membrane</keyword>
<protein>
    <recommendedName>
        <fullName evidence="5">ZP domain-containing protein</fullName>
    </recommendedName>
</protein>
<feature type="signal peptide" evidence="2">
    <location>
        <begin position="1"/>
        <end position="17"/>
    </location>
</feature>
<gene>
    <name evidence="3" type="ORF">CCH79_00018539</name>
</gene>
<evidence type="ECO:0000313" key="3">
    <source>
        <dbReference type="EMBL" id="PWA13893.1"/>
    </source>
</evidence>
<keyword evidence="1" id="KW-0812">Transmembrane</keyword>
<sequence>MLLSLLPLLLLLSASQASHFLGTMMTYYPKETFADGSVSVILRYKLNYVSCSYSDAWQCSGNCGTETQTLNLSVVEKVTNEWCQREGVITRLLPNNTGFQTVLANGNWIDNIQNGIVSWRALTAVEMRNRSDIGKPNTSPQTSILPALRIPSNCAKNINLLAFDPDGDEVRCRYGNTSASECNPCTPPSVLSVSSSCSLSFSPTNSSTEIPYAVQLVIEDFPKQNIILTQTDGSQVIKDELIRRGLPPDIKVRLLSDGSVQSCSLSFSPTNSSDEGPYAVQMVVEDFPRQNITLTDSSGPQVMKTPSDSISTMPVQFVFKGEAAEDHGAPVLRAARINQEFIRIRKLHPDMDTIGQWSRTGSSSLLRCPSKIKEELVRQGLPAGIIVELLSSGGVQLHCVTMLSSVLLLLLITGAQAAYYGAVITNSFGDVQPFVLTYNFIESGSSCQEVDIWHCGGNCTTPPFYAIDESRNEWCQKTEVRIYTTYGPRTFAYQHSYFAVLFPNHIAELITHCRVGSSNWIENRNGIVTPLIRISNDFRNRSDISKPNSTPQTTILPLVRVPSNCQRNINLLTFDPDGDNVKCRYGSDPNNNECYTCTAPSVLSLSSSCSLSFSPTSSSVEGSYAVQLMIEDFPRQTITLTHNDGSTYSWSTSNFMTRISVQLGNKAATSVSWLISMLENVNYVKFSFFFFFFSLWMVLDVIYCKFSLFIWMQFYSADFNSVNMLPSVLLLLLLISGAQASFYGVVFNYAFGDLQTDPYAGYAEKIPIYQLFAVNPQVPYDFKVSFNSCEEFNTLNCYGYCSGPPYSIDEIGGEWCQKGHAGTFYSPYLSTLTQLFGLSVLFFCNISEHFNFILCRVSASAWTENRNGIVSSRAYLQFDLRNRSDINKPNSSPRTTILPLVRYFSRSFLMFP</sequence>
<name>A0A315V4Q7_GAMAF</name>
<comment type="caution">
    <text evidence="3">The sequence shown here is derived from an EMBL/GenBank/DDBJ whole genome shotgun (WGS) entry which is preliminary data.</text>
</comment>